<dbReference type="InterPro" id="IPR030378">
    <property type="entry name" value="G_CP_dom"/>
</dbReference>
<dbReference type="PROSITE" id="PS51721">
    <property type="entry name" value="G_CP"/>
    <property type="match status" value="1"/>
</dbReference>
<evidence type="ECO:0000256" key="7">
    <source>
        <dbReference type="SAM" id="MobiDB-lite"/>
    </source>
</evidence>
<keyword evidence="5" id="KW-0342">GTP-binding</keyword>
<dbReference type="Pfam" id="PF01926">
    <property type="entry name" value="MMR_HSR1"/>
    <property type="match status" value="1"/>
</dbReference>
<proteinExistence type="predicted"/>
<comment type="subcellular location">
    <subcellularLocation>
        <location evidence="1">Cytoplasm</location>
    </subcellularLocation>
</comment>
<dbReference type="InterPro" id="IPR006073">
    <property type="entry name" value="GTP-bd"/>
</dbReference>
<dbReference type="CDD" id="cd01857">
    <property type="entry name" value="HSR1_MMR1"/>
    <property type="match status" value="1"/>
</dbReference>
<dbReference type="FunFam" id="3.40.50.300:FF:000814">
    <property type="entry name" value="Large 60S subunit nuclear export GTPase 1"/>
    <property type="match status" value="1"/>
</dbReference>
<evidence type="ECO:0000256" key="5">
    <source>
        <dbReference type="ARBA" id="ARBA00023134"/>
    </source>
</evidence>
<dbReference type="GO" id="GO:0005525">
    <property type="term" value="F:GTP binding"/>
    <property type="evidence" value="ECO:0007669"/>
    <property type="project" value="UniProtKB-KW"/>
</dbReference>
<dbReference type="GO" id="GO:0005829">
    <property type="term" value="C:cytosol"/>
    <property type="evidence" value="ECO:0007669"/>
    <property type="project" value="TreeGrafter"/>
</dbReference>
<feature type="region of interest" description="Disordered" evidence="7">
    <location>
        <begin position="504"/>
        <end position="545"/>
    </location>
</feature>
<evidence type="ECO:0000259" key="8">
    <source>
        <dbReference type="PROSITE" id="PS51721"/>
    </source>
</evidence>
<keyword evidence="3" id="KW-0547">Nucleotide-binding</keyword>
<feature type="compositionally biased region" description="Basic residues" evidence="7">
    <location>
        <begin position="527"/>
        <end position="538"/>
    </location>
</feature>
<evidence type="ECO:0000313" key="10">
    <source>
        <dbReference type="Proteomes" id="UP001201812"/>
    </source>
</evidence>
<dbReference type="AlphaFoldDB" id="A0AAD4R3A9"/>
<protein>
    <recommendedName>
        <fullName evidence="6">Large subunit GTPase 1 homolog</fullName>
    </recommendedName>
</protein>
<evidence type="ECO:0000256" key="1">
    <source>
        <dbReference type="ARBA" id="ARBA00004496"/>
    </source>
</evidence>
<dbReference type="InterPro" id="IPR043358">
    <property type="entry name" value="GNL1-like"/>
</dbReference>
<dbReference type="Proteomes" id="UP001201812">
    <property type="component" value="Unassembled WGS sequence"/>
</dbReference>
<evidence type="ECO:0000256" key="4">
    <source>
        <dbReference type="ARBA" id="ARBA00022801"/>
    </source>
</evidence>
<keyword evidence="10" id="KW-1185">Reference proteome</keyword>
<evidence type="ECO:0000256" key="2">
    <source>
        <dbReference type="ARBA" id="ARBA00022490"/>
    </source>
</evidence>
<dbReference type="InterPro" id="IPR027417">
    <property type="entry name" value="P-loop_NTPase"/>
</dbReference>
<evidence type="ECO:0000256" key="3">
    <source>
        <dbReference type="ARBA" id="ARBA00022741"/>
    </source>
</evidence>
<evidence type="ECO:0000313" key="9">
    <source>
        <dbReference type="EMBL" id="KAI1707075.1"/>
    </source>
</evidence>
<dbReference type="EMBL" id="JAKKPZ010000043">
    <property type="protein sequence ID" value="KAI1707075.1"/>
    <property type="molecule type" value="Genomic_DNA"/>
</dbReference>
<comment type="caution">
    <text evidence="9">The sequence shown here is derived from an EMBL/GenBank/DDBJ whole genome shotgun (WGS) entry which is preliminary data.</text>
</comment>
<feature type="domain" description="CP-type G" evidence="8">
    <location>
        <begin position="171"/>
        <end position="341"/>
    </location>
</feature>
<keyword evidence="4" id="KW-0378">Hydrolase</keyword>
<organism evidence="9 10">
    <name type="scientific">Ditylenchus destructor</name>
    <dbReference type="NCBI Taxonomy" id="166010"/>
    <lineage>
        <taxon>Eukaryota</taxon>
        <taxon>Metazoa</taxon>
        <taxon>Ecdysozoa</taxon>
        <taxon>Nematoda</taxon>
        <taxon>Chromadorea</taxon>
        <taxon>Rhabditida</taxon>
        <taxon>Tylenchina</taxon>
        <taxon>Tylenchomorpha</taxon>
        <taxon>Sphaerularioidea</taxon>
        <taxon>Anguinidae</taxon>
        <taxon>Anguininae</taxon>
        <taxon>Ditylenchus</taxon>
    </lineage>
</organism>
<dbReference type="PANTHER" id="PTHR45709">
    <property type="entry name" value="LARGE SUBUNIT GTPASE 1 HOMOLOG-RELATED"/>
    <property type="match status" value="1"/>
</dbReference>
<accession>A0AAD4R3A9</accession>
<dbReference type="SUPFAM" id="SSF52540">
    <property type="entry name" value="P-loop containing nucleoside triphosphate hydrolases"/>
    <property type="match status" value="1"/>
</dbReference>
<dbReference type="GO" id="GO:0003924">
    <property type="term" value="F:GTPase activity"/>
    <property type="evidence" value="ECO:0007669"/>
    <property type="project" value="InterPro"/>
</dbReference>
<name>A0AAD4R3A9_9BILA</name>
<reference evidence="9" key="1">
    <citation type="submission" date="2022-01" db="EMBL/GenBank/DDBJ databases">
        <title>Genome Sequence Resource for Two Populations of Ditylenchus destructor, the Migratory Endoparasitic Phytonematode.</title>
        <authorList>
            <person name="Zhang H."/>
            <person name="Lin R."/>
            <person name="Xie B."/>
        </authorList>
    </citation>
    <scope>NUCLEOTIDE SEQUENCE</scope>
    <source>
        <strain evidence="9">BazhouSP</strain>
    </source>
</reference>
<dbReference type="Gene3D" id="3.40.50.300">
    <property type="entry name" value="P-loop containing nucleotide triphosphate hydrolases"/>
    <property type="match status" value="1"/>
</dbReference>
<sequence length="545" mass="61351">MTKRRIKNPGPVGHNKSLGNCLVNKIAVKQASAVQAREKALNPNIVEPEPPKKVLGSITNETNLEEFLTTAELANRNFEAEKSADFRIISTKESSVVATEDLKGQSFAELNKKYGYLLRIPRRPKPGTYNTAEELTALENEMFLEWRRSLSVLTEGNGVVVTPFERNLELWRQLWRVIERSDILVQIVDARNPLLFRNADLEKYVKEVDRKKENLLLLNKCDLLTAAQLREWQKYFQQEGIRAIFWTALEGTKEEADDIIRNPEELLNFVKTVVCKDNVDHEHCVVGMVGYPNVGKSSTINRILGAKKTSVSATPGKTKHFQTLQIDNEITLCDCPGLVMPSFGFSTSEMLLNAILPIDTMKDGYTPIQLLCNRIPRSQFESTYSILLPKPADHEPSDRPPTAHELLTSLAFMRGFMTSSAGVPDCNRAARLILKDVVNGKLKWIAAPPGIPQEEFNDWSGDSEEKLDRFKEAGNNMIRQLERRNLLQGPRAVGAKVDNNFFERTQSGAHVKGGAGTGPQLEGDKRHGNKNKREKLRRVFGYLDA</sequence>
<gene>
    <name evidence="9" type="ORF">DdX_12666</name>
</gene>
<dbReference type="GO" id="GO:0000054">
    <property type="term" value="P:ribosomal subunit export from nucleus"/>
    <property type="evidence" value="ECO:0007669"/>
    <property type="project" value="TreeGrafter"/>
</dbReference>
<dbReference type="PANTHER" id="PTHR45709:SF2">
    <property type="entry name" value="LARGE SUBUNIT GTPASE 1 HOMOLOG"/>
    <property type="match status" value="1"/>
</dbReference>
<evidence type="ECO:0000256" key="6">
    <source>
        <dbReference type="ARBA" id="ARBA00040145"/>
    </source>
</evidence>
<keyword evidence="2" id="KW-0963">Cytoplasm</keyword>